<evidence type="ECO:0000256" key="1">
    <source>
        <dbReference type="SAM" id="MobiDB-lite"/>
    </source>
</evidence>
<reference evidence="2" key="1">
    <citation type="submission" date="2020-07" db="EMBL/GenBank/DDBJ databases">
        <authorList>
            <person name="Ferguson B K."/>
        </authorList>
    </citation>
    <scope>NUCLEOTIDE SEQUENCE</scope>
    <source>
        <strain evidence="2">L06</strain>
    </source>
</reference>
<evidence type="ECO:0000313" key="2">
    <source>
        <dbReference type="EMBL" id="CAD1569246.1"/>
    </source>
</evidence>
<protein>
    <submittedName>
        <fullName evidence="2">Uncharacterized protein</fullName>
    </submittedName>
</protein>
<feature type="region of interest" description="Disordered" evidence="1">
    <location>
        <begin position="1"/>
        <end position="77"/>
    </location>
</feature>
<proteinExistence type="predicted"/>
<dbReference type="AlphaFoldDB" id="A0A6V7L237"/>
<dbReference type="EMBL" id="CADCXW020000327">
    <property type="protein sequence ID" value="CAD1569246.1"/>
    <property type="molecule type" value="Genomic_DNA"/>
</dbReference>
<organism evidence="2">
    <name type="scientific">Bracon brevicornis</name>
    <dbReference type="NCBI Taxonomy" id="1563983"/>
    <lineage>
        <taxon>Eukaryota</taxon>
        <taxon>Metazoa</taxon>
        <taxon>Ecdysozoa</taxon>
        <taxon>Arthropoda</taxon>
        <taxon>Hexapoda</taxon>
        <taxon>Insecta</taxon>
        <taxon>Pterygota</taxon>
        <taxon>Neoptera</taxon>
        <taxon>Endopterygota</taxon>
        <taxon>Hymenoptera</taxon>
        <taxon>Apocrita</taxon>
        <taxon>Ichneumonoidea</taxon>
        <taxon>Braconidae</taxon>
        <taxon>Braconinae</taxon>
        <taxon>Bracon</taxon>
    </lineage>
</organism>
<feature type="compositionally biased region" description="Basic and acidic residues" evidence="1">
    <location>
        <begin position="68"/>
        <end position="77"/>
    </location>
</feature>
<gene>
    <name evidence="2" type="ORF">BBRV_LOCUS92391</name>
</gene>
<sequence>MHGYDIHGGPPPQLSQPGMLAGPMNDGGGGGAGQLPPPVPHHPGGGPDMGQHPDSTDSYVTYLESDSDSLHHDPGSP</sequence>
<name>A0A6V7L237_9HYME</name>
<accession>A0A6V7L237</accession>